<dbReference type="AlphaFoldDB" id="A0A2P6NZT1"/>
<feature type="region of interest" description="Disordered" evidence="1">
    <location>
        <begin position="117"/>
        <end position="140"/>
    </location>
</feature>
<evidence type="ECO:0000313" key="3">
    <source>
        <dbReference type="Proteomes" id="UP000241769"/>
    </source>
</evidence>
<feature type="compositionally biased region" description="Polar residues" evidence="1">
    <location>
        <begin position="117"/>
        <end position="129"/>
    </location>
</feature>
<evidence type="ECO:0000313" key="2">
    <source>
        <dbReference type="EMBL" id="PRP89447.1"/>
    </source>
</evidence>
<name>A0A2P6NZT1_9EUKA</name>
<dbReference type="InParanoid" id="A0A2P6NZT1"/>
<organism evidence="2 3">
    <name type="scientific">Planoprotostelium fungivorum</name>
    <dbReference type="NCBI Taxonomy" id="1890364"/>
    <lineage>
        <taxon>Eukaryota</taxon>
        <taxon>Amoebozoa</taxon>
        <taxon>Evosea</taxon>
        <taxon>Variosea</taxon>
        <taxon>Cavosteliida</taxon>
        <taxon>Cavosteliaceae</taxon>
        <taxon>Planoprotostelium</taxon>
    </lineage>
</organism>
<dbReference type="EMBL" id="MDYQ01000003">
    <property type="protein sequence ID" value="PRP89447.1"/>
    <property type="molecule type" value="Genomic_DNA"/>
</dbReference>
<proteinExistence type="predicted"/>
<comment type="caution">
    <text evidence="2">The sequence shown here is derived from an EMBL/GenBank/DDBJ whole genome shotgun (WGS) entry which is preliminary data.</text>
</comment>
<protein>
    <submittedName>
        <fullName evidence="2">Uncharacterized protein</fullName>
    </submittedName>
</protein>
<sequence length="173" mass="20006">MSDHRLLGGRKVEDVFFELRTHHSTGSGNVLTLLLLRNIIIYGGKKSISVFMPTILMREKWGRRPLLQWRQVREERKNGLDIFLRLEDAKRSSCTKKEEDNATLAKSTSNLHKIRTATQTSSMRSNIESKITPPRPRQLRRAKPFAFEPESTTEYRIAVLFGMKITEEPSTHI</sequence>
<keyword evidence="3" id="KW-1185">Reference proteome</keyword>
<gene>
    <name evidence="2" type="ORF">PROFUN_01310</name>
</gene>
<dbReference type="Proteomes" id="UP000241769">
    <property type="component" value="Unassembled WGS sequence"/>
</dbReference>
<reference evidence="2 3" key="1">
    <citation type="journal article" date="2018" name="Genome Biol. Evol.">
        <title>Multiple Roots of Fruiting Body Formation in Amoebozoa.</title>
        <authorList>
            <person name="Hillmann F."/>
            <person name="Forbes G."/>
            <person name="Novohradska S."/>
            <person name="Ferling I."/>
            <person name="Riege K."/>
            <person name="Groth M."/>
            <person name="Westermann M."/>
            <person name="Marz M."/>
            <person name="Spaller T."/>
            <person name="Winckler T."/>
            <person name="Schaap P."/>
            <person name="Glockner G."/>
        </authorList>
    </citation>
    <scope>NUCLEOTIDE SEQUENCE [LARGE SCALE GENOMIC DNA]</scope>
    <source>
        <strain evidence="2 3">Jena</strain>
    </source>
</reference>
<accession>A0A2P6NZT1</accession>
<evidence type="ECO:0000256" key="1">
    <source>
        <dbReference type="SAM" id="MobiDB-lite"/>
    </source>
</evidence>